<accession>A0A098BXG0</accession>
<dbReference type="InterPro" id="IPR007541">
    <property type="entry name" value="Uncharacterised_BSP"/>
</dbReference>
<dbReference type="HOGENOM" id="CLU_062644_0_0_10"/>
<name>A0A098BXG0_9BACT</name>
<evidence type="ECO:0000313" key="1">
    <source>
        <dbReference type="EMBL" id="CEA15335.1"/>
    </source>
</evidence>
<gene>
    <name evidence="1" type="ORF">ING2E5B_0568</name>
</gene>
<dbReference type="EMBL" id="LN515532">
    <property type="protein sequence ID" value="CEA15335.1"/>
    <property type="molecule type" value="Genomic_DNA"/>
</dbReference>
<evidence type="ECO:0000313" key="2">
    <source>
        <dbReference type="Proteomes" id="UP000032417"/>
    </source>
</evidence>
<proteinExistence type="predicted"/>
<dbReference type="KEGG" id="pbt:ING2E5B_0568"/>
<protein>
    <submittedName>
        <fullName evidence="1">Basic Secretory Protein</fullName>
    </submittedName>
</protein>
<dbReference type="AlphaFoldDB" id="A0A098BXG0"/>
<keyword evidence="2" id="KW-1185">Reference proteome</keyword>
<reference evidence="1 2" key="1">
    <citation type="submission" date="2014-08" db="EMBL/GenBank/DDBJ databases">
        <authorList>
            <person name="Wibberg D."/>
        </authorList>
    </citation>
    <scope>NUCLEOTIDE SEQUENCE [LARGE SCALE GENOMIC DNA]</scope>
    <source>
        <strain evidence="2">ING2-E5B</strain>
    </source>
</reference>
<dbReference type="STRING" id="1562970.ING2E5B_0568"/>
<dbReference type="PANTHER" id="PTHR33321">
    <property type="match status" value="1"/>
</dbReference>
<dbReference type="PROSITE" id="PS51257">
    <property type="entry name" value="PROKAR_LIPOPROTEIN"/>
    <property type="match status" value="1"/>
</dbReference>
<sequence>MRLLFIAVAALLVSCGSGKNVSDNKDNAFKNFNYPEVNFINKAEGTKGWEIYNRIVPDPVALIQESSLGVVKTLYWSDADSIPSVKKINYSFEDKRGISAKGGSVPEISIFYSSRWVEQSAENGGDDKVLYETEGVLFHELVHGYQLEPQGIGSYGTNKVFFAFIEGMADAVRADNGYFPETNRKPGGHWLDGYQTTGFFLQWLKTKDSDFLKKFNRSALEVVPWSFDGAIKHVLGDNYSIDELWDEYQEFLKS</sequence>
<dbReference type="Proteomes" id="UP000032417">
    <property type="component" value="Chromosome 1"/>
</dbReference>
<organism evidence="1 2">
    <name type="scientific">Fermentimonas caenicola</name>
    <dbReference type="NCBI Taxonomy" id="1562970"/>
    <lineage>
        <taxon>Bacteria</taxon>
        <taxon>Pseudomonadati</taxon>
        <taxon>Bacteroidota</taxon>
        <taxon>Bacteroidia</taxon>
        <taxon>Bacteroidales</taxon>
        <taxon>Dysgonomonadaceae</taxon>
        <taxon>Fermentimonas</taxon>
    </lineage>
</organism>
<dbReference type="PANTHER" id="PTHR33321:SF12">
    <property type="entry name" value="PLANT BASIC SECRETORY PROTEIN (BSP) FAMILY PROTEIN"/>
    <property type="match status" value="1"/>
</dbReference>
<dbReference type="Pfam" id="PF04450">
    <property type="entry name" value="BSP"/>
    <property type="match status" value="1"/>
</dbReference>